<name>Q2LSH5_SYNAS</name>
<feature type="domain" description="PAC" evidence="4">
    <location>
        <begin position="484"/>
        <end position="536"/>
    </location>
</feature>
<feature type="domain" description="PAC" evidence="4">
    <location>
        <begin position="318"/>
        <end position="370"/>
    </location>
</feature>
<dbReference type="KEGG" id="sat:SYN_00112"/>
<feature type="coiled-coil region" evidence="1">
    <location>
        <begin position="361"/>
        <end position="406"/>
    </location>
</feature>
<gene>
    <name evidence="5" type="ORF">SYN_00112</name>
</gene>
<dbReference type="PANTHER" id="PTHR44757">
    <property type="entry name" value="DIGUANYLATE CYCLASE DGCP"/>
    <property type="match status" value="1"/>
</dbReference>
<dbReference type="InterPro" id="IPR035965">
    <property type="entry name" value="PAS-like_dom_sf"/>
</dbReference>
<dbReference type="PANTHER" id="PTHR44757:SF2">
    <property type="entry name" value="BIOFILM ARCHITECTURE MAINTENANCE PROTEIN MBAA"/>
    <property type="match status" value="1"/>
</dbReference>
<dbReference type="InterPro" id="IPR001610">
    <property type="entry name" value="PAC"/>
</dbReference>
<dbReference type="eggNOG" id="COG2202">
    <property type="taxonomic scope" value="Bacteria"/>
</dbReference>
<dbReference type="SMART" id="SM00421">
    <property type="entry name" value="HTH_LUXR"/>
    <property type="match status" value="1"/>
</dbReference>
<dbReference type="PROSITE" id="PS50043">
    <property type="entry name" value="HTH_LUXR_2"/>
    <property type="match status" value="1"/>
</dbReference>
<dbReference type="Pfam" id="PF13426">
    <property type="entry name" value="PAS_9"/>
    <property type="match status" value="3"/>
</dbReference>
<dbReference type="PROSITE" id="PS50113">
    <property type="entry name" value="PAC"/>
    <property type="match status" value="4"/>
</dbReference>
<evidence type="ECO:0000256" key="1">
    <source>
        <dbReference type="SAM" id="Coils"/>
    </source>
</evidence>
<feature type="domain" description="PAC" evidence="4">
    <location>
        <begin position="738"/>
        <end position="790"/>
    </location>
</feature>
<evidence type="ECO:0000313" key="5">
    <source>
        <dbReference type="EMBL" id="ABC77037.1"/>
    </source>
</evidence>
<feature type="domain" description="PAS" evidence="3">
    <location>
        <begin position="244"/>
        <end position="299"/>
    </location>
</feature>
<dbReference type="Proteomes" id="UP000001933">
    <property type="component" value="Chromosome"/>
</dbReference>
<dbReference type="Gene3D" id="1.10.10.10">
    <property type="entry name" value="Winged helix-like DNA-binding domain superfamily/Winged helix DNA-binding domain"/>
    <property type="match status" value="1"/>
</dbReference>
<dbReference type="Pfam" id="PF00196">
    <property type="entry name" value="GerE"/>
    <property type="match status" value="1"/>
</dbReference>
<evidence type="ECO:0000259" key="4">
    <source>
        <dbReference type="PROSITE" id="PS50113"/>
    </source>
</evidence>
<dbReference type="InterPro" id="IPR000014">
    <property type="entry name" value="PAS"/>
</dbReference>
<dbReference type="SMART" id="SM00086">
    <property type="entry name" value="PAC"/>
    <property type="match status" value="4"/>
</dbReference>
<proteinExistence type="predicted"/>
<dbReference type="InterPro" id="IPR000792">
    <property type="entry name" value="Tscrpt_reg_LuxR_C"/>
</dbReference>
<feature type="domain" description="PAS" evidence="3">
    <location>
        <begin position="664"/>
        <end position="705"/>
    </location>
</feature>
<organism evidence="5 6">
    <name type="scientific">Syntrophus aciditrophicus (strain SB)</name>
    <dbReference type="NCBI Taxonomy" id="56780"/>
    <lineage>
        <taxon>Bacteria</taxon>
        <taxon>Pseudomonadati</taxon>
        <taxon>Thermodesulfobacteriota</taxon>
        <taxon>Syntrophia</taxon>
        <taxon>Syntrophales</taxon>
        <taxon>Syntrophaceae</taxon>
        <taxon>Syntrophus</taxon>
    </lineage>
</organism>
<dbReference type="NCBIfam" id="TIGR00229">
    <property type="entry name" value="sensory_box"/>
    <property type="match status" value="4"/>
</dbReference>
<dbReference type="EMBL" id="CP000252">
    <property type="protein sequence ID" value="ABC77037.1"/>
    <property type="molecule type" value="Genomic_DNA"/>
</dbReference>
<keyword evidence="1" id="KW-0175">Coiled coil</keyword>
<dbReference type="OrthoDB" id="9778628at2"/>
<dbReference type="InterPro" id="IPR000700">
    <property type="entry name" value="PAS-assoc_C"/>
</dbReference>
<evidence type="ECO:0000259" key="3">
    <source>
        <dbReference type="PROSITE" id="PS50112"/>
    </source>
</evidence>
<sequence>MKNKNKTKVQLANEFEEMRMRMMKLESGEAHHMQAEFCKETLRQSILSLEVDTGAPGIADILDAPMIESLMNSFHEFTHIPLAIVDLRGKVLAGPGWGDICKRFHRVHPDTCRNCIESDILLSAGIPAGEYKLYKCKNNMWDIATPIIVDGKHLGNVISGQFFFDDESVDYELFRLQAKKYGFPEKEYIAALEAVPRFSRKSMDAGMTFLMKLARMISQMSYSNIKLVQSLEERETLMKSVLAAEDKYRGIFENALEGIYRITTSGRFLDANPALAHIFGYDTPEALINAVTPVGELLHVDPQSREQFIAIMDQQDYATYEGKMLKKDGSPFWIHLRGRAVRDAEGKTIHYEGFAEDITEKKKIDEELKHYRDDLEAMVTERTFQLQEKNRQLISEIAERKRVEEALSKNEALYRNLFENIPIGMFQTNFEEGGFISVNPAYAKILGYESPEDLKSSVANVAKIHVDPKDRDTILAALRDRDWYHAEYPRLRKDGSVMIGKVAIRSVLKADGSVDYIEGIVEDVTERRLAEEKLKKYAEEVTDLYENAPCGYHSLAKDGTIIRINNTELTWLGYSREEVVGKMKFTDLIPPDESASFWQTFPLLQKQGRVSNIEGKLTRRDGSILPVLINATTIFDENGNFLMSRSSVFDNTERKKIEDALVENEVLYRNLFENASIGMFQSTLEGQFIRINKAYATMLGYDSPEEVISTITDTSTQIHTDPENRTKLLAALKQEGWCYAEQPYLRKDGTIMIAELAVRKVTGQDGAISYLEGIVEDITKWKKAEEALMKSERELRIKAHNLLEVNTTMKVLLDTMERDQEELKERILTNIKEQVLPWLEKLKKRPLQDVEKDYIQMAESQLAEIASPFIHKLTSSFLNLTKKEIQVASLVREGKTSKEIAELLNSKKRVIDFHRENIRKKLGLNNKKGSLAILLRSFS</sequence>
<reference evidence="5 6" key="1">
    <citation type="journal article" date="2007" name="Proc. Natl. Acad. Sci. U.S.A.">
        <title>The genome of Syntrophus aciditrophicus: life at the thermodynamic limit of microbial growth.</title>
        <authorList>
            <person name="McInerney M.J."/>
            <person name="Rohlin L."/>
            <person name="Mouttaki H."/>
            <person name="Kim U."/>
            <person name="Krupp R.S."/>
            <person name="Rios-Hernandez L."/>
            <person name="Sieber J."/>
            <person name="Struchtemeyer C.G."/>
            <person name="Bhattacharyya A."/>
            <person name="Campbell J.W."/>
            <person name="Gunsalus R.P."/>
        </authorList>
    </citation>
    <scope>NUCLEOTIDE SEQUENCE [LARGE SCALE GENOMIC DNA]</scope>
    <source>
        <strain evidence="5 6">SB</strain>
    </source>
</reference>
<dbReference type="SUPFAM" id="SSF46894">
    <property type="entry name" value="C-terminal effector domain of the bipartite response regulators"/>
    <property type="match status" value="1"/>
</dbReference>
<protein>
    <submittedName>
        <fullName evidence="5">Sensory domain linked to a LuxR family regulatory protein</fullName>
    </submittedName>
</protein>
<dbReference type="CDD" id="cd06170">
    <property type="entry name" value="LuxR_C_like"/>
    <property type="match status" value="1"/>
</dbReference>
<evidence type="ECO:0000313" key="6">
    <source>
        <dbReference type="Proteomes" id="UP000001933"/>
    </source>
</evidence>
<dbReference type="eggNOG" id="COG2197">
    <property type="taxonomic scope" value="Bacteria"/>
</dbReference>
<dbReference type="Pfam" id="PF10114">
    <property type="entry name" value="PocR"/>
    <property type="match status" value="1"/>
</dbReference>
<dbReference type="InterPro" id="IPR052155">
    <property type="entry name" value="Biofilm_reg_signaling"/>
</dbReference>
<dbReference type="InterPro" id="IPR036388">
    <property type="entry name" value="WH-like_DNA-bd_sf"/>
</dbReference>
<dbReference type="eggNOG" id="COG4936">
    <property type="taxonomic scope" value="Bacteria"/>
</dbReference>
<feature type="domain" description="HTH luxR-type" evidence="2">
    <location>
        <begin position="873"/>
        <end position="938"/>
    </location>
</feature>
<feature type="domain" description="PAS" evidence="3">
    <location>
        <begin position="410"/>
        <end position="479"/>
    </location>
</feature>
<dbReference type="Pfam" id="PF13188">
    <property type="entry name" value="PAS_8"/>
    <property type="match status" value="1"/>
</dbReference>
<accession>Q2LSH5</accession>
<dbReference type="InParanoid" id="Q2LSH5"/>
<evidence type="ECO:0000259" key="2">
    <source>
        <dbReference type="PROSITE" id="PS50043"/>
    </source>
</evidence>
<dbReference type="SMART" id="SM00091">
    <property type="entry name" value="PAS"/>
    <property type="match status" value="4"/>
</dbReference>
<dbReference type="Gene3D" id="3.30.450.20">
    <property type="entry name" value="PAS domain"/>
    <property type="match status" value="4"/>
</dbReference>
<feature type="domain" description="PAC" evidence="4">
    <location>
        <begin position="611"/>
        <end position="663"/>
    </location>
</feature>
<dbReference type="InterPro" id="IPR018771">
    <property type="entry name" value="PocR_dom"/>
</dbReference>
<dbReference type="GO" id="GO:0006355">
    <property type="term" value="P:regulation of DNA-templated transcription"/>
    <property type="evidence" value="ECO:0007669"/>
    <property type="project" value="InterPro"/>
</dbReference>
<dbReference type="PROSITE" id="PS50112">
    <property type="entry name" value="PAS"/>
    <property type="match status" value="4"/>
</dbReference>
<dbReference type="InterPro" id="IPR016032">
    <property type="entry name" value="Sig_transdc_resp-reg_C-effctor"/>
</dbReference>
<feature type="domain" description="PAS" evidence="3">
    <location>
        <begin position="537"/>
        <end position="608"/>
    </location>
</feature>
<dbReference type="PRINTS" id="PR00038">
    <property type="entry name" value="HTHLUXR"/>
</dbReference>
<dbReference type="AlphaFoldDB" id="Q2LSH5"/>
<dbReference type="RefSeq" id="WP_011417066.1">
    <property type="nucleotide sequence ID" value="NC_007759.1"/>
</dbReference>
<dbReference type="CDD" id="cd00130">
    <property type="entry name" value="PAS"/>
    <property type="match status" value="4"/>
</dbReference>
<dbReference type="GO" id="GO:0003677">
    <property type="term" value="F:DNA binding"/>
    <property type="evidence" value="ECO:0007669"/>
    <property type="project" value="InterPro"/>
</dbReference>
<dbReference type="STRING" id="56780.SYN_00112"/>
<keyword evidence="6" id="KW-1185">Reference proteome</keyword>
<dbReference type="SUPFAM" id="SSF55785">
    <property type="entry name" value="PYP-like sensor domain (PAS domain)"/>
    <property type="match status" value="4"/>
</dbReference>
<dbReference type="HOGENOM" id="CLU_312358_0_0_7"/>